<feature type="binding site" evidence="6">
    <location>
        <position position="117"/>
    </location>
    <ligand>
        <name>FAD</name>
        <dbReference type="ChEBI" id="CHEBI:57692"/>
    </ligand>
</feature>
<feature type="binding site" evidence="6">
    <location>
        <position position="109"/>
    </location>
    <ligand>
        <name>FAD</name>
        <dbReference type="ChEBI" id="CHEBI:57692"/>
    </ligand>
</feature>
<keyword evidence="7" id="KW-0472">Membrane</keyword>
<dbReference type="PANTHER" id="PTHR19370:SF171">
    <property type="entry name" value="NADH-CYTOCHROME B5 REDUCTASE 2"/>
    <property type="match status" value="1"/>
</dbReference>
<dbReference type="PANTHER" id="PTHR19370">
    <property type="entry name" value="NADH-CYTOCHROME B5 REDUCTASE"/>
    <property type="match status" value="1"/>
</dbReference>
<evidence type="ECO:0000259" key="8">
    <source>
        <dbReference type="PROSITE" id="PS51384"/>
    </source>
</evidence>
<feature type="transmembrane region" description="Helical" evidence="7">
    <location>
        <begin position="30"/>
        <end position="47"/>
    </location>
</feature>
<dbReference type="AlphaFoldDB" id="A0A978W394"/>
<name>A0A978W394_ZIZJJ</name>
<feature type="transmembrane region" description="Helical" evidence="7">
    <location>
        <begin position="53"/>
        <end position="70"/>
    </location>
</feature>
<dbReference type="Gene3D" id="2.40.30.10">
    <property type="entry name" value="Translation factors"/>
    <property type="match status" value="2"/>
</dbReference>
<evidence type="ECO:0000313" key="9">
    <source>
        <dbReference type="EMBL" id="KAH7546428.1"/>
    </source>
</evidence>
<dbReference type="EMBL" id="JAEACU010000001">
    <property type="protein sequence ID" value="KAH7546428.1"/>
    <property type="molecule type" value="Genomic_DNA"/>
</dbReference>
<dbReference type="GO" id="GO:0090524">
    <property type="term" value="F:cytochrome-b5 reductase activity, acting on NADH"/>
    <property type="evidence" value="ECO:0007669"/>
    <property type="project" value="UniProtKB-EC"/>
</dbReference>
<evidence type="ECO:0000256" key="2">
    <source>
        <dbReference type="ARBA" id="ARBA00012011"/>
    </source>
</evidence>
<evidence type="ECO:0000256" key="7">
    <source>
        <dbReference type="SAM" id="Phobius"/>
    </source>
</evidence>
<accession>A0A978W394</accession>
<evidence type="ECO:0000256" key="1">
    <source>
        <dbReference type="ARBA" id="ARBA00001974"/>
    </source>
</evidence>
<keyword evidence="4 6" id="KW-0274">FAD</keyword>
<proteinExistence type="predicted"/>
<feature type="binding site" evidence="6">
    <location>
        <position position="115"/>
    </location>
    <ligand>
        <name>FAD</name>
        <dbReference type="ChEBI" id="CHEBI:57692"/>
    </ligand>
</feature>
<feature type="binding site" evidence="6">
    <location>
        <position position="116"/>
    </location>
    <ligand>
        <name>FAD</name>
        <dbReference type="ChEBI" id="CHEBI:57692"/>
    </ligand>
</feature>
<comment type="cofactor">
    <cofactor evidence="1 6">
        <name>FAD</name>
        <dbReference type="ChEBI" id="CHEBI:57692"/>
    </cofactor>
</comment>
<dbReference type="InterPro" id="IPR017938">
    <property type="entry name" value="Riboflavin_synthase-like_b-brl"/>
</dbReference>
<keyword evidence="7" id="KW-1133">Transmembrane helix</keyword>
<feature type="binding site" evidence="6">
    <location>
        <position position="92"/>
    </location>
    <ligand>
        <name>FAD</name>
        <dbReference type="ChEBI" id="CHEBI:57692"/>
    </ligand>
</feature>
<sequence length="249" mass="27669">MASFFQRLAKATPVAFANSFGSQPKSGYRIPFRALAAVSGGISYLYYVSSPDMVLFACCFIWVFLLFHCLRQWHHWDKMLKENQNMLCIHKYTPISNPDAKGYFDLLIKVYPEGKMSQHFASLKPGDVRLAKATAVAFANAFGSQPKSGYRIPFRALAAVSGGISYLDYVSSPDMMTILKLNTCLITGTLRIRLLGVLGLHWDKLLKGSLNILFVRMSLSSNAHAVYPEGKMSQHFASLKPGDVVEVKG</sequence>
<dbReference type="PROSITE" id="PS51384">
    <property type="entry name" value="FAD_FR"/>
    <property type="match status" value="1"/>
</dbReference>
<dbReference type="Proteomes" id="UP000813462">
    <property type="component" value="Unassembled WGS sequence"/>
</dbReference>
<keyword evidence="3 6" id="KW-0285">Flavoprotein</keyword>
<evidence type="ECO:0000313" key="10">
    <source>
        <dbReference type="Proteomes" id="UP000813462"/>
    </source>
</evidence>
<evidence type="ECO:0000256" key="5">
    <source>
        <dbReference type="ARBA" id="ARBA00023002"/>
    </source>
</evidence>
<comment type="caution">
    <text evidence="9">The sequence shown here is derived from an EMBL/GenBank/DDBJ whole genome shotgun (WGS) entry which is preliminary data.</text>
</comment>
<feature type="binding site" evidence="6">
    <location>
        <position position="107"/>
    </location>
    <ligand>
        <name>FAD</name>
        <dbReference type="ChEBI" id="CHEBI:57692"/>
    </ligand>
</feature>
<protein>
    <recommendedName>
        <fullName evidence="2">cytochrome-b5 reductase</fullName>
        <ecNumber evidence="2">1.6.2.2</ecNumber>
    </recommendedName>
</protein>
<dbReference type="EC" id="1.6.2.2" evidence="2"/>
<gene>
    <name evidence="9" type="ORF">FEM48_Zijuj01G0199800</name>
</gene>
<dbReference type="Pfam" id="PF00970">
    <property type="entry name" value="FAD_binding_6"/>
    <property type="match status" value="1"/>
</dbReference>
<evidence type="ECO:0000256" key="6">
    <source>
        <dbReference type="PIRSR" id="PIRSR601834-1"/>
    </source>
</evidence>
<evidence type="ECO:0000256" key="3">
    <source>
        <dbReference type="ARBA" id="ARBA00022630"/>
    </source>
</evidence>
<reference evidence="9" key="1">
    <citation type="journal article" date="2021" name="Front. Plant Sci.">
        <title>Chromosome-Scale Genome Assembly for Chinese Sour Jujube and Insights Into Its Genome Evolution and Domestication Signature.</title>
        <authorList>
            <person name="Shen L.-Y."/>
            <person name="Luo H."/>
            <person name="Wang X.-L."/>
            <person name="Wang X.-M."/>
            <person name="Qiu X.-J."/>
            <person name="Liu H."/>
            <person name="Zhou S.-S."/>
            <person name="Jia K.-H."/>
            <person name="Nie S."/>
            <person name="Bao Y.-T."/>
            <person name="Zhang R.-G."/>
            <person name="Yun Q.-Z."/>
            <person name="Chai Y.-H."/>
            <person name="Lu J.-Y."/>
            <person name="Li Y."/>
            <person name="Zhao S.-W."/>
            <person name="Mao J.-F."/>
            <person name="Jia S.-G."/>
            <person name="Mao Y.-M."/>
        </authorList>
    </citation>
    <scope>NUCLEOTIDE SEQUENCE</scope>
    <source>
        <strain evidence="9">AT0</strain>
        <tissue evidence="9">Leaf</tissue>
    </source>
</reference>
<keyword evidence="5" id="KW-0560">Oxidoreductase</keyword>
<organism evidence="9 10">
    <name type="scientific">Ziziphus jujuba var. spinosa</name>
    <dbReference type="NCBI Taxonomy" id="714518"/>
    <lineage>
        <taxon>Eukaryota</taxon>
        <taxon>Viridiplantae</taxon>
        <taxon>Streptophyta</taxon>
        <taxon>Embryophyta</taxon>
        <taxon>Tracheophyta</taxon>
        <taxon>Spermatophyta</taxon>
        <taxon>Magnoliopsida</taxon>
        <taxon>eudicotyledons</taxon>
        <taxon>Gunneridae</taxon>
        <taxon>Pentapetalae</taxon>
        <taxon>rosids</taxon>
        <taxon>fabids</taxon>
        <taxon>Rosales</taxon>
        <taxon>Rhamnaceae</taxon>
        <taxon>Paliureae</taxon>
        <taxon>Ziziphus</taxon>
    </lineage>
</organism>
<dbReference type="InterPro" id="IPR017927">
    <property type="entry name" value="FAD-bd_FR_type"/>
</dbReference>
<dbReference type="SUPFAM" id="SSF63380">
    <property type="entry name" value="Riboflavin synthase domain-like"/>
    <property type="match status" value="2"/>
</dbReference>
<evidence type="ECO:0000256" key="4">
    <source>
        <dbReference type="ARBA" id="ARBA00022827"/>
    </source>
</evidence>
<keyword evidence="7" id="KW-0812">Transmembrane</keyword>
<dbReference type="InterPro" id="IPR008333">
    <property type="entry name" value="Cbr1-like_FAD-bd_dom"/>
</dbReference>
<feature type="domain" description="FAD-binding FR-type" evidence="8">
    <location>
        <begin position="1"/>
        <end position="153"/>
    </location>
</feature>
<dbReference type="InterPro" id="IPR001834">
    <property type="entry name" value="CBR-like"/>
</dbReference>